<dbReference type="GO" id="GO:0036220">
    <property type="term" value="F:ITP diphosphatase activity"/>
    <property type="evidence" value="ECO:0007669"/>
    <property type="project" value="UniProtKB-UniRule"/>
</dbReference>
<evidence type="ECO:0000256" key="4">
    <source>
        <dbReference type="ARBA" id="ARBA00022741"/>
    </source>
</evidence>
<evidence type="ECO:0000256" key="9">
    <source>
        <dbReference type="ARBA" id="ARBA00052017"/>
    </source>
</evidence>
<dbReference type="Gene3D" id="3.90.950.10">
    <property type="match status" value="1"/>
</dbReference>
<dbReference type="GO" id="GO:0009146">
    <property type="term" value="P:purine nucleoside triphosphate catabolic process"/>
    <property type="evidence" value="ECO:0007669"/>
    <property type="project" value="UniProtKB-UniRule"/>
</dbReference>
<dbReference type="GO" id="GO:0046872">
    <property type="term" value="F:metal ion binding"/>
    <property type="evidence" value="ECO:0007669"/>
    <property type="project" value="UniProtKB-KW"/>
</dbReference>
<dbReference type="NCBIfam" id="TIGR00042">
    <property type="entry name" value="RdgB/HAM1 family non-canonical purine NTP pyrophosphatase"/>
    <property type="match status" value="1"/>
</dbReference>
<evidence type="ECO:0000256" key="7">
    <source>
        <dbReference type="ARBA" id="ARBA00023080"/>
    </source>
</evidence>
<dbReference type="Pfam" id="PF01725">
    <property type="entry name" value="Ham1p_like"/>
    <property type="match status" value="1"/>
</dbReference>
<comment type="catalytic activity">
    <reaction evidence="8 10">
        <text>dITP + H2O = dIMP + diphosphate + H(+)</text>
        <dbReference type="Rhea" id="RHEA:28342"/>
        <dbReference type="ChEBI" id="CHEBI:15377"/>
        <dbReference type="ChEBI" id="CHEBI:15378"/>
        <dbReference type="ChEBI" id="CHEBI:33019"/>
        <dbReference type="ChEBI" id="CHEBI:61194"/>
        <dbReference type="ChEBI" id="CHEBI:61382"/>
        <dbReference type="EC" id="3.6.1.66"/>
    </reaction>
</comment>
<feature type="binding site" evidence="10">
    <location>
        <begin position="159"/>
        <end position="162"/>
    </location>
    <ligand>
        <name>substrate</name>
    </ligand>
</feature>
<evidence type="ECO:0000256" key="2">
    <source>
        <dbReference type="ARBA" id="ARBA00011738"/>
    </source>
</evidence>
<sequence>MSETRRLNRNDTLILATHNAGKVREFDSLLKPWSITLVSAASLNLPEPEETASDFVGNARLKALAAAQASGQPALADDSGFCVAALEGDPGIFSARWAGPEKDFAAAMQRIHDLAGKDEDRRAWFVCVLSLAWPDGHTDSFLGRVDGERVWPPRGTQGFGYDPMFIPRGGNLTYGEIAPAEKDAASHRARAFEQFAAACLPLAES</sequence>
<accession>A0AAN0RBI9</accession>
<dbReference type="GO" id="GO:0036222">
    <property type="term" value="F:XTP diphosphatase activity"/>
    <property type="evidence" value="ECO:0007669"/>
    <property type="project" value="UniProtKB-UniRule"/>
</dbReference>
<evidence type="ECO:0000313" key="13">
    <source>
        <dbReference type="Proteomes" id="UP000019438"/>
    </source>
</evidence>
<organism evidence="12 13">
    <name type="scientific">Granulibacter bethesdensis</name>
    <dbReference type="NCBI Taxonomy" id="364410"/>
    <lineage>
        <taxon>Bacteria</taxon>
        <taxon>Pseudomonadati</taxon>
        <taxon>Pseudomonadota</taxon>
        <taxon>Alphaproteobacteria</taxon>
        <taxon>Acetobacterales</taxon>
        <taxon>Acetobacteraceae</taxon>
        <taxon>Granulibacter</taxon>
    </lineage>
</organism>
<dbReference type="RefSeq" id="WP_025285618.1">
    <property type="nucleotide sequence ID" value="NZ_CP003181.2"/>
</dbReference>
<feature type="binding site" evidence="10">
    <location>
        <begin position="187"/>
        <end position="188"/>
    </location>
    <ligand>
        <name>substrate</name>
    </ligand>
</feature>
<keyword evidence="7 10" id="KW-0546">Nucleotide metabolism</keyword>
<evidence type="ECO:0000256" key="6">
    <source>
        <dbReference type="ARBA" id="ARBA00022842"/>
    </source>
</evidence>
<feature type="active site" description="Proton acceptor" evidence="10">
    <location>
        <position position="78"/>
    </location>
</feature>
<feature type="binding site" evidence="10">
    <location>
        <position position="182"/>
    </location>
    <ligand>
        <name>substrate</name>
    </ligand>
</feature>
<comment type="function">
    <text evidence="10">Pyrophosphatase that catalyzes the hydrolysis of nucleoside triphosphates to their monophosphate derivatives, with a high preference for the non-canonical purine nucleotides XTP (xanthosine triphosphate), dITP (deoxyinosine triphosphate) and ITP. Seems to function as a house-cleaning enzyme that removes non-canonical purine nucleotides from the nucleotide pool, thus preventing their incorporation into DNA/RNA and avoiding chromosomal lesions.</text>
</comment>
<dbReference type="SUPFAM" id="SSF52972">
    <property type="entry name" value="ITPase-like"/>
    <property type="match status" value="1"/>
</dbReference>
<dbReference type="GO" id="GO:0000166">
    <property type="term" value="F:nucleotide binding"/>
    <property type="evidence" value="ECO:0007669"/>
    <property type="project" value="UniProtKB-KW"/>
</dbReference>
<evidence type="ECO:0000256" key="5">
    <source>
        <dbReference type="ARBA" id="ARBA00022801"/>
    </source>
</evidence>
<evidence type="ECO:0000256" key="10">
    <source>
        <dbReference type="HAMAP-Rule" id="MF_01405"/>
    </source>
</evidence>
<keyword evidence="5 10" id="KW-0378">Hydrolase</keyword>
<keyword evidence="3 10" id="KW-0479">Metal-binding</keyword>
<comment type="catalytic activity">
    <reaction evidence="9 10">
        <text>XTP + H2O = XMP + diphosphate + H(+)</text>
        <dbReference type="Rhea" id="RHEA:28610"/>
        <dbReference type="ChEBI" id="CHEBI:15377"/>
        <dbReference type="ChEBI" id="CHEBI:15378"/>
        <dbReference type="ChEBI" id="CHEBI:33019"/>
        <dbReference type="ChEBI" id="CHEBI:57464"/>
        <dbReference type="ChEBI" id="CHEBI:61314"/>
        <dbReference type="EC" id="3.6.1.66"/>
    </reaction>
</comment>
<dbReference type="GO" id="GO:0009117">
    <property type="term" value="P:nucleotide metabolic process"/>
    <property type="evidence" value="ECO:0007669"/>
    <property type="project" value="UniProtKB-KW"/>
</dbReference>
<gene>
    <name evidence="12" type="ORF">GbCGDNIH3_0026</name>
</gene>
<feature type="binding site" evidence="10">
    <location>
        <begin position="17"/>
        <end position="22"/>
    </location>
    <ligand>
        <name>substrate</name>
    </ligand>
</feature>
<dbReference type="InterPro" id="IPR029001">
    <property type="entry name" value="ITPase-like_fam"/>
</dbReference>
<evidence type="ECO:0000256" key="3">
    <source>
        <dbReference type="ARBA" id="ARBA00022723"/>
    </source>
</evidence>
<comment type="cofactor">
    <cofactor evidence="10">
        <name>Mg(2+)</name>
        <dbReference type="ChEBI" id="CHEBI:18420"/>
    </cofactor>
    <text evidence="10">Binds 1 Mg(2+) ion per subunit.</text>
</comment>
<dbReference type="GO" id="GO:0035870">
    <property type="term" value="F:dITP diphosphatase activity"/>
    <property type="evidence" value="ECO:0007669"/>
    <property type="project" value="UniProtKB-UniRule"/>
</dbReference>
<dbReference type="PANTHER" id="PTHR11067:SF9">
    <property type="entry name" value="INOSINE TRIPHOSPHATE PYROPHOSPHATASE"/>
    <property type="match status" value="1"/>
</dbReference>
<dbReference type="InterPro" id="IPR020922">
    <property type="entry name" value="dITP/XTP_pyrophosphatase"/>
</dbReference>
<comment type="catalytic activity">
    <reaction evidence="10">
        <text>ITP + H2O = IMP + diphosphate + H(+)</text>
        <dbReference type="Rhea" id="RHEA:29399"/>
        <dbReference type="ChEBI" id="CHEBI:15377"/>
        <dbReference type="ChEBI" id="CHEBI:15378"/>
        <dbReference type="ChEBI" id="CHEBI:33019"/>
        <dbReference type="ChEBI" id="CHEBI:58053"/>
        <dbReference type="ChEBI" id="CHEBI:61402"/>
        <dbReference type="EC" id="3.6.1.66"/>
    </reaction>
</comment>
<feature type="binding site" evidence="10">
    <location>
        <position position="79"/>
    </location>
    <ligand>
        <name>substrate</name>
    </ligand>
</feature>
<protein>
    <recommendedName>
        <fullName evidence="10">dITP/XTP pyrophosphatase</fullName>
        <ecNumber evidence="10">3.6.1.66</ecNumber>
    </recommendedName>
    <alternativeName>
        <fullName evidence="10">Non-canonical purine NTP pyrophosphatase</fullName>
    </alternativeName>
    <alternativeName>
        <fullName evidence="10">Non-standard purine NTP pyrophosphatase</fullName>
    </alternativeName>
    <alternativeName>
        <fullName evidence="10">Nucleoside-triphosphate diphosphatase</fullName>
    </alternativeName>
    <alternativeName>
        <fullName evidence="10">Nucleoside-triphosphate pyrophosphatase</fullName>
        <shortName evidence="10">NTPase</shortName>
    </alternativeName>
</protein>
<evidence type="ECO:0000256" key="8">
    <source>
        <dbReference type="ARBA" id="ARBA00051875"/>
    </source>
</evidence>
<feature type="binding site" evidence="10">
    <location>
        <position position="49"/>
    </location>
    <ligand>
        <name>Mg(2+)</name>
        <dbReference type="ChEBI" id="CHEBI:18420"/>
    </ligand>
</feature>
<evidence type="ECO:0000256" key="11">
    <source>
        <dbReference type="RuleBase" id="RU003781"/>
    </source>
</evidence>
<dbReference type="HAMAP" id="MF_01405">
    <property type="entry name" value="Non_canon_purine_NTPase"/>
    <property type="match status" value="1"/>
</dbReference>
<dbReference type="PANTHER" id="PTHR11067">
    <property type="entry name" value="INOSINE TRIPHOSPHATE PYROPHOSPHATASE/HAM1 PROTEIN"/>
    <property type="match status" value="1"/>
</dbReference>
<dbReference type="FunFam" id="3.90.950.10:FF:000001">
    <property type="entry name" value="dITP/XTP pyrophosphatase"/>
    <property type="match status" value="1"/>
</dbReference>
<dbReference type="GO" id="GO:0017111">
    <property type="term" value="F:ribonucleoside triphosphate phosphatase activity"/>
    <property type="evidence" value="ECO:0007669"/>
    <property type="project" value="InterPro"/>
</dbReference>
<dbReference type="GO" id="GO:0005829">
    <property type="term" value="C:cytosol"/>
    <property type="evidence" value="ECO:0007669"/>
    <property type="project" value="TreeGrafter"/>
</dbReference>
<dbReference type="KEGG" id="gbc:GbCGDNIH3_0026"/>
<comment type="subunit">
    <text evidence="2 10">Homodimer.</text>
</comment>
<dbReference type="EMBL" id="CP003181">
    <property type="protein sequence ID" value="AHJ61762.1"/>
    <property type="molecule type" value="Genomic_DNA"/>
</dbReference>
<keyword evidence="6 10" id="KW-0460">Magnesium</keyword>
<reference evidence="13" key="1">
    <citation type="submission" date="2012-06" db="EMBL/GenBank/DDBJ databases">
        <title>Genome analysis of multiple Granulibacter bethesdensis isolates demonstrates substantial genome diversity.</title>
        <authorList>
            <person name="Greenberg D.E."/>
            <person name="Porcella S.F."/>
            <person name="Zarember K."/>
            <person name="Zelazny A.M."/>
            <person name="Bruno D."/>
            <person name="Martens C."/>
            <person name="Barbian K.D."/>
            <person name="Jaske E."/>
            <person name="Holland S.M."/>
        </authorList>
    </citation>
    <scope>NUCLEOTIDE SEQUENCE [LARGE SCALE GENOMIC DNA]</scope>
    <source>
        <strain evidence="13">CGDNIH3</strain>
    </source>
</reference>
<evidence type="ECO:0000313" key="12">
    <source>
        <dbReference type="EMBL" id="AHJ61762.1"/>
    </source>
</evidence>
<dbReference type="InterPro" id="IPR002637">
    <property type="entry name" value="RdgB/HAM1"/>
</dbReference>
<comment type="similarity">
    <text evidence="1 10 11">Belongs to the HAM1 NTPase family.</text>
</comment>
<dbReference type="EC" id="3.6.1.66" evidence="10"/>
<proteinExistence type="inferred from homology"/>
<feature type="binding site" evidence="10">
    <location>
        <position position="78"/>
    </location>
    <ligand>
        <name>Mg(2+)</name>
        <dbReference type="ChEBI" id="CHEBI:18420"/>
    </ligand>
</feature>
<name>A0AAN0RBI9_9PROT</name>
<evidence type="ECO:0000256" key="1">
    <source>
        <dbReference type="ARBA" id="ARBA00008023"/>
    </source>
</evidence>
<dbReference type="AlphaFoldDB" id="A0AAN0RBI9"/>
<dbReference type="CDD" id="cd00515">
    <property type="entry name" value="HAM1"/>
    <property type="match status" value="1"/>
</dbReference>
<dbReference type="Proteomes" id="UP000019438">
    <property type="component" value="Chromosome"/>
</dbReference>
<keyword evidence="4 10" id="KW-0547">Nucleotide-binding</keyword>